<accession>A0A1V8TTV1</accession>
<feature type="region of interest" description="Disordered" evidence="6">
    <location>
        <begin position="345"/>
        <end position="376"/>
    </location>
</feature>
<dbReference type="GO" id="GO:0003677">
    <property type="term" value="F:DNA binding"/>
    <property type="evidence" value="ECO:0007669"/>
    <property type="project" value="UniProtKB-KW"/>
</dbReference>
<evidence type="ECO:0000256" key="6">
    <source>
        <dbReference type="SAM" id="MobiDB-lite"/>
    </source>
</evidence>
<evidence type="ECO:0000313" key="10">
    <source>
        <dbReference type="Proteomes" id="UP000192596"/>
    </source>
</evidence>
<dbReference type="GO" id="GO:0005634">
    <property type="term" value="C:nucleus"/>
    <property type="evidence" value="ECO:0007669"/>
    <property type="project" value="UniProtKB-SubCell"/>
</dbReference>
<proteinExistence type="predicted"/>
<evidence type="ECO:0000259" key="7">
    <source>
        <dbReference type="Pfam" id="PF04182"/>
    </source>
</evidence>
<feature type="region of interest" description="Disordered" evidence="6">
    <location>
        <begin position="946"/>
        <end position="1006"/>
    </location>
</feature>
<dbReference type="InterPro" id="IPR035625">
    <property type="entry name" value="Tfc3-like_eWH"/>
</dbReference>
<evidence type="ECO:0000256" key="1">
    <source>
        <dbReference type="ARBA" id="ARBA00004123"/>
    </source>
</evidence>
<evidence type="ECO:0000256" key="4">
    <source>
        <dbReference type="ARBA" id="ARBA00023163"/>
    </source>
</evidence>
<feature type="compositionally biased region" description="Polar residues" evidence="6">
    <location>
        <begin position="989"/>
        <end position="1006"/>
    </location>
</feature>
<evidence type="ECO:0000256" key="3">
    <source>
        <dbReference type="ARBA" id="ARBA00023125"/>
    </source>
</evidence>
<dbReference type="PANTHER" id="PTHR15180">
    <property type="entry name" value="GENERAL TRANSCRIPTION FACTOR 3C POLYPEPTIDE 1"/>
    <property type="match status" value="1"/>
</dbReference>
<dbReference type="GO" id="GO:0006384">
    <property type="term" value="P:transcription initiation at RNA polymerase III promoter"/>
    <property type="evidence" value="ECO:0007669"/>
    <property type="project" value="InterPro"/>
</dbReference>
<evidence type="ECO:0000256" key="2">
    <source>
        <dbReference type="ARBA" id="ARBA00022553"/>
    </source>
</evidence>
<sequence length="2051" mass="226898">MALDFEALVQQLLYDVALAGKIGLGIAELGSAVKAQYDAHLITSGESVVDVEEDILFSSAPPQTGIQKLDDDLVELTWQWLSTHKEVKIRSVLIDQPGESSSVDPGNDTTSPSTNAGAWSVSPTLRHKHEDLRLTTGETRIWQAIAGHGPDYKRLPLMEFELLSIIAAYGAKGIFQPQLVRLSGQDKRSVPMRTDRLTKKGYITKESVIALKVKTSLLKLTRFTVDASALAEVDKAHKTIIIRYDAWFSEFVRLMKENNNIMAFEDMRIGLGINGKKYETKTLHRCIRRLAQVGCLRKVTAREAGNEYDPHAKVRHTRALQLLREPNDLDRQAFTKSVRGQGSRLTTGAIAPLGEEDDGRDDADSEFDAEDLEDGGTVEEAEDVAVQLYDTKPIWTPDLHLANLLYRCIQEAGMAGIGSTDLYRLSVGPLWKRAVDDTLIRLTAAWHLSQPSHLRHLAIVRDSSQSSGAPTYHYRTYDNFQKAVDAGHVAWDYSGARARAGPMEGHVVGPTGDSVIDAWGFSVVPSKLLVHGTGDATLAECATAVHLSEVNPTVSKSERHTSDTPERQKRKYTKRPTSFEVPQVFYTASAAAAIDQSMAPPAKVTPAKRKRVMSDVAMAKRLRKNDDATQIEFARWAHSTALHLAQAEVAIGPSSSLAKPGNTQDISLQADVVDLASEPPNILSPEGLVQAAKRQRDLTAQALRDFDATAPPRKRGAPSKAAKAEMERRVITRKTLTANASAAIATLAALTDAINVGELPLPDVAGSTKQAVPSVTAHSVAAIADLLPTISASVGTQSTTAPVAEEGDNLHSTPVGSDASFEERVAVLEAELLARAKPGVYINPPAAGALKADTMRMEGRWPKGKIVVIRSERLRNLPWFDDDEVAAAPSEATVNKPPKRKVPAEHAADGAGFDVEMQELEALSSTAARKISRKVEMAGRIDGLGQVELHAPRTPARSSIQELDAGYDSTNTPEARSATPSQDAVRVSSAPTSGRPSQAATSKQTRQVDLLGPGNLLMKRRQIIINIMSACGDIFPGKNEIWYPFTTIWFAQYKQRPDKKTVEGVVKGLVQSGKIKRLVFTFRSAAGFNVERAIICMPDVDPQSAPVKDLQARISAVYPATYLPPDVNIDPNLRATIGLNTQLVRMEKMGLATQKLSASGVSEVASSLERLSKKLPPHYIRDNFVKDPRVTVKRAFPAPPTPETASSRKRQKLDAMRPRKLFGDVDSSDDDEQPVPAAQAALQGQLHLTAYQHEFDALSVRTATAKYKRIIDMSRTRLGGPGPGKRGLPGRRLMKRPESVEVPLLEQGYRPSLPSVLAHTNPNAAHGLEPVFSQPQVHDFNRFRTQIRSTPQTETKAIWHRHTLPAVAPASLQTSSMIGKHLASGSAICTAPQSMRDILGRELPINPKDSEDATIRFLYEVARVETWEINVVERGILLVPGDEAYPFINYTAPRMDCRSQAEAKARRRLAREMQLARSRHAKEAAKLAWKYGSHNEKMEMQKGSWVTTPKDAMRITPKLKQRDRRAVFAFLEKDYDRLTKAVSLMMTVVGGLAGKLNWMVVQHAFRYRYTSEFLRHRWDRVRTERTALVIRLQEMLWEPFLEAYEAGDLPNIDFQDVEKTDWPALLDWVEGEVLVGSCKNLAGKDDPMNKLPELPRNVGTLVEDFEIAKIDGHPGPDFNGYYSSVTQKGKDGIANLYLFGEEVNASAAPPVSDVQKELIRTWARAIALTDDKNYDLNAAHTKITQFGDSIVDEVCKEMCVDEILHLKKVGRRLPGRNFEIHQNFWRVFSKWSKTNEIEFMYLRTIAKRREEILQRLENEDSIVLSLDAPEDEILVLTNMVAQGLLQVTTELPSRNDDFDAPFPRINAFGYSGLNYNVRSYDRTRLRFPVIYEKTDAFTTAHGLIPDIPIPTQPPLRPGETVARTPLWIDVHGNILPRVWELVLRSLLHLVVYRPGISAEAVQDSHKGKLGAWEAKLALQWMEATGLAERVEADREEDCGWRVSEWWYCALVSEIALWPAADAGTAKRDPKLTGEEAVDLTAGGEEDAEIAD</sequence>
<dbReference type="Pfam" id="PF04182">
    <property type="entry name" value="B-block_TFIIIC"/>
    <property type="match status" value="1"/>
</dbReference>
<feature type="compositionally biased region" description="Polar residues" evidence="6">
    <location>
        <begin position="968"/>
        <end position="982"/>
    </location>
</feature>
<feature type="compositionally biased region" description="Basic and acidic residues" evidence="6">
    <location>
        <begin position="1212"/>
        <end position="1223"/>
    </location>
</feature>
<dbReference type="Pfam" id="PF20222">
    <property type="entry name" value="DUF6581"/>
    <property type="match status" value="1"/>
</dbReference>
<feature type="compositionally biased region" description="Acidic residues" evidence="6">
    <location>
        <begin position="354"/>
        <end position="376"/>
    </location>
</feature>
<keyword evidence="5" id="KW-0539">Nucleus</keyword>
<feature type="region of interest" description="Disordered" evidence="6">
    <location>
        <begin position="890"/>
        <end position="912"/>
    </location>
</feature>
<evidence type="ECO:0000259" key="8">
    <source>
        <dbReference type="Pfam" id="PF20222"/>
    </source>
</evidence>
<organism evidence="9 10">
    <name type="scientific">Cryoendolithus antarcticus</name>
    <dbReference type="NCBI Taxonomy" id="1507870"/>
    <lineage>
        <taxon>Eukaryota</taxon>
        <taxon>Fungi</taxon>
        <taxon>Dikarya</taxon>
        <taxon>Ascomycota</taxon>
        <taxon>Pezizomycotina</taxon>
        <taxon>Dothideomycetes</taxon>
        <taxon>Dothideomycetidae</taxon>
        <taxon>Cladosporiales</taxon>
        <taxon>Cladosporiaceae</taxon>
        <taxon>Cryoendolithus</taxon>
    </lineage>
</organism>
<dbReference type="EMBL" id="NAJO01000001">
    <property type="protein sequence ID" value="OQO14751.1"/>
    <property type="molecule type" value="Genomic_DNA"/>
</dbReference>
<keyword evidence="2" id="KW-0597">Phosphoprotein</keyword>
<comment type="caution">
    <text evidence="9">The sequence shown here is derived from an EMBL/GenBank/DDBJ whole genome shotgun (WGS) entry which is preliminary data.</text>
</comment>
<dbReference type="OrthoDB" id="5403573at2759"/>
<keyword evidence="3" id="KW-0238">DNA-binding</keyword>
<dbReference type="GO" id="GO:0042791">
    <property type="term" value="P:5S class rRNA transcription by RNA polymerase III"/>
    <property type="evidence" value="ECO:0007669"/>
    <property type="project" value="TreeGrafter"/>
</dbReference>
<feature type="region of interest" description="Disordered" evidence="6">
    <location>
        <begin position="551"/>
        <end position="574"/>
    </location>
</feature>
<dbReference type="Proteomes" id="UP000192596">
    <property type="component" value="Unassembled WGS sequence"/>
</dbReference>
<evidence type="ECO:0000313" key="9">
    <source>
        <dbReference type="EMBL" id="OQO14751.1"/>
    </source>
</evidence>
<feature type="domain" description="Transcription factor tau subunit sfc3/Tfc3 C-terminal" evidence="8">
    <location>
        <begin position="1525"/>
        <end position="1962"/>
    </location>
</feature>
<feature type="domain" description="B-block binding subunit of TFIIIC" evidence="7">
    <location>
        <begin position="158"/>
        <end position="225"/>
    </location>
</feature>
<dbReference type="InterPro" id="IPR007309">
    <property type="entry name" value="TFIIIC_Bblock-bd"/>
</dbReference>
<dbReference type="CDD" id="cd16169">
    <property type="entry name" value="Tau138_eWH"/>
    <property type="match status" value="1"/>
</dbReference>
<dbReference type="PANTHER" id="PTHR15180:SF1">
    <property type="entry name" value="GENERAL TRANSCRIPTION FACTOR 3C POLYPEPTIDE 1"/>
    <property type="match status" value="1"/>
</dbReference>
<name>A0A1V8TTV1_9PEZI</name>
<reference evidence="10" key="1">
    <citation type="submission" date="2017-03" db="EMBL/GenBank/DDBJ databases">
        <title>Genomes of endolithic fungi from Antarctica.</title>
        <authorList>
            <person name="Coleine C."/>
            <person name="Masonjones S."/>
            <person name="Stajich J.E."/>
        </authorList>
    </citation>
    <scope>NUCLEOTIDE SEQUENCE [LARGE SCALE GENOMIC DNA]</scope>
    <source>
        <strain evidence="10">CCFEE 5527</strain>
    </source>
</reference>
<evidence type="ECO:0000256" key="5">
    <source>
        <dbReference type="ARBA" id="ARBA00023242"/>
    </source>
</evidence>
<gene>
    <name evidence="9" type="ORF">B0A48_00133</name>
</gene>
<feature type="compositionally biased region" description="Basic and acidic residues" evidence="6">
    <location>
        <begin position="556"/>
        <end position="567"/>
    </location>
</feature>
<protein>
    <submittedName>
        <fullName evidence="9">Uncharacterized protein</fullName>
    </submittedName>
</protein>
<dbReference type="InterPro" id="IPR046488">
    <property type="entry name" value="Sfc3/Tfc3_C"/>
</dbReference>
<keyword evidence="4" id="KW-0804">Transcription</keyword>
<dbReference type="STRING" id="1507870.A0A1V8TTV1"/>
<feature type="region of interest" description="Disordered" evidence="6">
    <location>
        <begin position="1194"/>
        <end position="1236"/>
    </location>
</feature>
<comment type="subcellular location">
    <subcellularLocation>
        <location evidence="1">Nucleus</location>
    </subcellularLocation>
</comment>
<feature type="region of interest" description="Disordered" evidence="6">
    <location>
        <begin position="2024"/>
        <end position="2051"/>
    </location>
</feature>
<feature type="region of interest" description="Disordered" evidence="6">
    <location>
        <begin position="98"/>
        <end position="121"/>
    </location>
</feature>
<dbReference type="InterPro" id="IPR044210">
    <property type="entry name" value="Tfc3-like"/>
</dbReference>
<feature type="compositionally biased region" description="Basic and acidic residues" evidence="6">
    <location>
        <begin position="2024"/>
        <end position="2033"/>
    </location>
</feature>
<dbReference type="GO" id="GO:0000127">
    <property type="term" value="C:transcription factor TFIIIC complex"/>
    <property type="evidence" value="ECO:0007669"/>
    <property type="project" value="InterPro"/>
</dbReference>
<keyword evidence="10" id="KW-1185">Reference proteome</keyword>
<dbReference type="InParanoid" id="A0A1V8TTV1"/>